<evidence type="ECO:0000313" key="3">
    <source>
        <dbReference type="Proteomes" id="UP000276345"/>
    </source>
</evidence>
<evidence type="ECO:0000313" key="2">
    <source>
        <dbReference type="EMBL" id="VEA08833.1"/>
    </source>
</evidence>
<feature type="transmembrane region" description="Helical" evidence="1">
    <location>
        <begin position="93"/>
        <end position="113"/>
    </location>
</feature>
<accession>A0A447NZS3</accession>
<protein>
    <submittedName>
        <fullName evidence="2">Uncharacterized protein</fullName>
    </submittedName>
</protein>
<feature type="transmembrane region" description="Helical" evidence="1">
    <location>
        <begin position="125"/>
        <end position="146"/>
    </location>
</feature>
<proteinExistence type="predicted"/>
<organism evidence="2 3">
    <name type="scientific">Salmonella enterica subsp. enterica serovar Sanjuan</name>
    <dbReference type="NCBI Taxonomy" id="1160765"/>
    <lineage>
        <taxon>Bacteria</taxon>
        <taxon>Pseudomonadati</taxon>
        <taxon>Pseudomonadota</taxon>
        <taxon>Gammaproteobacteria</taxon>
        <taxon>Enterobacterales</taxon>
        <taxon>Enterobacteriaceae</taxon>
        <taxon>Salmonella</taxon>
    </lineage>
</organism>
<dbReference type="AlphaFoldDB" id="A0A447NZS3"/>
<keyword evidence="1" id="KW-0472">Membrane</keyword>
<dbReference type="EMBL" id="LR134142">
    <property type="protein sequence ID" value="VEA08833.1"/>
    <property type="molecule type" value="Genomic_DNA"/>
</dbReference>
<keyword evidence="1" id="KW-1133">Transmembrane helix</keyword>
<gene>
    <name evidence="2" type="ORF">NCTC7406_04046</name>
</gene>
<reference evidence="2 3" key="1">
    <citation type="submission" date="2018-12" db="EMBL/GenBank/DDBJ databases">
        <authorList>
            <consortium name="Pathogen Informatics"/>
        </authorList>
    </citation>
    <scope>NUCLEOTIDE SEQUENCE [LARGE SCALE GENOMIC DNA]</scope>
    <source>
        <strain evidence="2 3">NCTC7406</strain>
    </source>
</reference>
<evidence type="ECO:0000256" key="1">
    <source>
        <dbReference type="SAM" id="Phobius"/>
    </source>
</evidence>
<keyword evidence="1" id="KW-0812">Transmembrane</keyword>
<dbReference type="Proteomes" id="UP000276345">
    <property type="component" value="Chromosome"/>
</dbReference>
<sequence>MNFKSIWNIWFPQEEAFSITTFYTSEKASQKLNLAIRQSCGMSGGATEREVFIRHTTPRRTQQQTYNFHGRWHNEADRLLLPGKFSAPTIEKVIVTLTLFFCIGMVLTAIANLTDWLPKKLSSEGLIFCLLTPVAILPSVTFIFAVKNQINNRQKRAIKHLLLRALR</sequence>
<name>A0A447NZS3_SALET</name>